<reference evidence="4 5" key="1">
    <citation type="submission" date="2016-07" db="EMBL/GenBank/DDBJ databases">
        <title>Genome analysis of Flavihumibacter stibioxidans YS-17.</title>
        <authorList>
            <person name="Shi K."/>
            <person name="Han Y."/>
            <person name="Wang G."/>
        </authorList>
    </citation>
    <scope>NUCLEOTIDE SEQUENCE [LARGE SCALE GENOMIC DNA]</scope>
    <source>
        <strain evidence="4 5">YS-17</strain>
    </source>
</reference>
<keyword evidence="5" id="KW-1185">Reference proteome</keyword>
<dbReference type="Gene3D" id="3.30.70.2330">
    <property type="match status" value="1"/>
</dbReference>
<evidence type="ECO:0000256" key="1">
    <source>
        <dbReference type="ARBA" id="ARBA00022723"/>
    </source>
</evidence>
<evidence type="ECO:0000256" key="2">
    <source>
        <dbReference type="ARBA" id="ARBA00022801"/>
    </source>
</evidence>
<dbReference type="Pfam" id="PF08797">
    <property type="entry name" value="HIRAN"/>
    <property type="match status" value="1"/>
</dbReference>
<accession>A0ABR7MDC5</accession>
<dbReference type="Proteomes" id="UP000765802">
    <property type="component" value="Unassembled WGS sequence"/>
</dbReference>
<comment type="caution">
    <text evidence="4">The sequence shown here is derived from an EMBL/GenBank/DDBJ whole genome shotgun (WGS) entry which is preliminary data.</text>
</comment>
<dbReference type="RefSeq" id="WP_187258341.1">
    <property type="nucleotide sequence ID" value="NZ_JBHULF010000005.1"/>
</dbReference>
<gene>
    <name evidence="4" type="ORF">BC349_18360</name>
</gene>
<protein>
    <recommendedName>
        <fullName evidence="3">HIRAN domain-containing protein</fullName>
    </recommendedName>
</protein>
<dbReference type="EMBL" id="MBUA01000030">
    <property type="protein sequence ID" value="MBC6493024.1"/>
    <property type="molecule type" value="Genomic_DNA"/>
</dbReference>
<feature type="domain" description="HIRAN" evidence="3">
    <location>
        <begin position="30"/>
        <end position="129"/>
    </location>
</feature>
<organism evidence="4 5">
    <name type="scientific">Flavihumibacter stibioxidans</name>
    <dbReference type="NCBI Taxonomy" id="1834163"/>
    <lineage>
        <taxon>Bacteria</taxon>
        <taxon>Pseudomonadati</taxon>
        <taxon>Bacteroidota</taxon>
        <taxon>Chitinophagia</taxon>
        <taxon>Chitinophagales</taxon>
        <taxon>Chitinophagaceae</taxon>
        <taxon>Flavihumibacter</taxon>
    </lineage>
</organism>
<dbReference type="SMART" id="SM00910">
    <property type="entry name" value="HIRAN"/>
    <property type="match status" value="1"/>
</dbReference>
<keyword evidence="1" id="KW-0479">Metal-binding</keyword>
<sequence>MDRSSFLKKLIGSMTIGKLPVSITKDFRKIYLLQCFVAGFRHYEGMKLLDAMKTGDLLELVREPENEYDPCAIALHWQGKKIGFVPADTNEMLSYLLDTDALSLFAVITHLEKKSQPWENVAVAIYFVQEVNKDLPAHAGHLTRIEAPHYRTLGNRKKEKPAQLVQPTYDDLFDNTNRVINLDAIPDHLSEAKAYYEEYYSAYPVAINKPGRYVQVSNDGIYAYMYEVGEAIEWVKGEKGEEYMEFFLV</sequence>
<proteinExistence type="predicted"/>
<name>A0ABR7MDC5_9BACT</name>
<dbReference type="InterPro" id="IPR014905">
    <property type="entry name" value="HIRAN"/>
</dbReference>
<evidence type="ECO:0000313" key="5">
    <source>
        <dbReference type="Proteomes" id="UP000765802"/>
    </source>
</evidence>
<keyword evidence="2" id="KW-0378">Hydrolase</keyword>
<evidence type="ECO:0000259" key="3">
    <source>
        <dbReference type="SMART" id="SM00910"/>
    </source>
</evidence>
<evidence type="ECO:0000313" key="4">
    <source>
        <dbReference type="EMBL" id="MBC6493024.1"/>
    </source>
</evidence>